<dbReference type="GO" id="GO:0016994">
    <property type="term" value="F:precorrin-6A reductase activity"/>
    <property type="evidence" value="ECO:0007669"/>
    <property type="project" value="UniProtKB-EC"/>
</dbReference>
<dbReference type="AlphaFoldDB" id="A0AAF0I6K6"/>
<evidence type="ECO:0000256" key="2">
    <source>
        <dbReference type="ARBA" id="ARBA00022573"/>
    </source>
</evidence>
<dbReference type="PANTHER" id="PTHR36925:SF1">
    <property type="entry name" value="COBALT-PRECORRIN-6A REDUCTASE"/>
    <property type="match status" value="1"/>
</dbReference>
<dbReference type="PANTHER" id="PTHR36925">
    <property type="entry name" value="COBALT-PRECORRIN-6A REDUCTASE"/>
    <property type="match status" value="1"/>
</dbReference>
<evidence type="ECO:0000313" key="4">
    <source>
        <dbReference type="EMBL" id="WEG72735.1"/>
    </source>
</evidence>
<keyword evidence="3 4" id="KW-0560">Oxidoreductase</keyword>
<evidence type="ECO:0000313" key="5">
    <source>
        <dbReference type="Proteomes" id="UP001179647"/>
    </source>
</evidence>
<dbReference type="Proteomes" id="UP001179647">
    <property type="component" value="Chromosome"/>
</dbReference>
<reference evidence="4" key="1">
    <citation type="submission" date="2022-10" db="EMBL/GenBank/DDBJ databases">
        <title>Vagococcus sp. isolated from poultry meat.</title>
        <authorList>
            <person name="Johansson P."/>
            <person name="Bjorkroth J."/>
        </authorList>
    </citation>
    <scope>NUCLEOTIDE SEQUENCE</scope>
    <source>
        <strain evidence="4">STAA11</strain>
    </source>
</reference>
<keyword evidence="5" id="KW-1185">Reference proteome</keyword>
<dbReference type="KEGG" id="vie:OL234_07025"/>
<sequence length="251" mass="27741">MILLLGGTSDAEKIAHQLTKLEKPFIVSVATDYGVSVTKKYTDSVYQGRMDQEQMIKFIKERKITLIIDGTHPFANLVSENAIAASAISSIPYLRYERDTCQEMSGVTHVATSQEACELALKTTGKIYLTVGSKTMAEYVAQLPLERIKTRVLPVVSVIKELSALGLNSDHIEALRGPFSTELNVALLKNAEASVLITKESGTTGGILEKSEACRQLGIPCIMIQRPKVDYPHVIHDPEDVSDWLVKEWHK</sequence>
<dbReference type="EC" id="1.3.1.54" evidence="4"/>
<accession>A0AAF0I6K6</accession>
<keyword evidence="2" id="KW-0169">Cobalamin biosynthesis</keyword>
<dbReference type="InterPro" id="IPR003723">
    <property type="entry name" value="Precorrin-6x_reduct"/>
</dbReference>
<dbReference type="EMBL" id="CP110232">
    <property type="protein sequence ID" value="WEG72735.1"/>
    <property type="molecule type" value="Genomic_DNA"/>
</dbReference>
<proteinExistence type="predicted"/>
<dbReference type="PROSITE" id="PS51014">
    <property type="entry name" value="COBK_CBIJ"/>
    <property type="match status" value="1"/>
</dbReference>
<dbReference type="RefSeq" id="WP_275468537.1">
    <property type="nucleotide sequence ID" value="NZ_CP110232.1"/>
</dbReference>
<comment type="pathway">
    <text evidence="1">Cofactor biosynthesis; adenosylcobalamin biosynthesis.</text>
</comment>
<organism evidence="4 5">
    <name type="scientific">Vagococcus intermedius</name>
    <dbReference type="NCBI Taxonomy" id="2991418"/>
    <lineage>
        <taxon>Bacteria</taxon>
        <taxon>Bacillati</taxon>
        <taxon>Bacillota</taxon>
        <taxon>Bacilli</taxon>
        <taxon>Lactobacillales</taxon>
        <taxon>Enterococcaceae</taxon>
        <taxon>Vagococcus</taxon>
    </lineage>
</organism>
<name>A0AAF0I6K6_9ENTE</name>
<dbReference type="Pfam" id="PF02571">
    <property type="entry name" value="CbiJ"/>
    <property type="match status" value="1"/>
</dbReference>
<gene>
    <name evidence="4" type="primary">cobK</name>
    <name evidence="4" type="ORF">OL234_07025</name>
</gene>
<protein>
    <submittedName>
        <fullName evidence="4">Precorrin-6A reductase</fullName>
        <ecNumber evidence="4">1.3.1.54</ecNumber>
    </submittedName>
</protein>
<evidence type="ECO:0000256" key="3">
    <source>
        <dbReference type="ARBA" id="ARBA00023002"/>
    </source>
</evidence>
<dbReference type="GO" id="GO:0009236">
    <property type="term" value="P:cobalamin biosynthetic process"/>
    <property type="evidence" value="ECO:0007669"/>
    <property type="project" value="UniProtKB-KW"/>
</dbReference>
<dbReference type="NCBIfam" id="TIGR00715">
    <property type="entry name" value="precor6x_red"/>
    <property type="match status" value="1"/>
</dbReference>
<evidence type="ECO:0000256" key="1">
    <source>
        <dbReference type="ARBA" id="ARBA00004953"/>
    </source>
</evidence>